<sequence>MLRYASWAFLGLLLLGLVLALLPSPAVQAAQGVKLIGVSMKLYPQQDPDAVWEFQSNTIQYDPIEGKSVLNGTQSGKRMVKGTLDMTITAPGIEIDRTDNLHMKEAVLNIPKQCTTLKIQKDVTIDQASGFSGQRVQYRAANTDMTADAITAPFDLGPETQMTKPKLVSDLDAPEKCVHGEIVEKPEDEK</sequence>
<feature type="signal peptide" evidence="1">
    <location>
        <begin position="1"/>
        <end position="29"/>
    </location>
</feature>
<protein>
    <recommendedName>
        <fullName evidence="4">Lipid/polyisoprenoid-binding YceI-like domain-containing protein</fullName>
    </recommendedName>
</protein>
<keyword evidence="3" id="KW-1185">Reference proteome</keyword>
<proteinExistence type="predicted"/>
<gene>
    <name evidence="2" type="ORF">GCM10008938_04470</name>
</gene>
<feature type="chain" id="PRO_5046580435" description="Lipid/polyisoprenoid-binding YceI-like domain-containing protein" evidence="1">
    <location>
        <begin position="30"/>
        <end position="190"/>
    </location>
</feature>
<reference evidence="3" key="1">
    <citation type="journal article" date="2019" name="Int. J. Syst. Evol. Microbiol.">
        <title>The Global Catalogue of Microorganisms (GCM) 10K type strain sequencing project: providing services to taxonomists for standard genome sequencing and annotation.</title>
        <authorList>
            <consortium name="The Broad Institute Genomics Platform"/>
            <consortium name="The Broad Institute Genome Sequencing Center for Infectious Disease"/>
            <person name="Wu L."/>
            <person name="Ma J."/>
        </authorList>
    </citation>
    <scope>NUCLEOTIDE SEQUENCE [LARGE SCALE GENOMIC DNA]</scope>
    <source>
        <strain evidence="3">JCM 14370</strain>
    </source>
</reference>
<evidence type="ECO:0000313" key="3">
    <source>
        <dbReference type="Proteomes" id="UP000632222"/>
    </source>
</evidence>
<evidence type="ECO:0008006" key="4">
    <source>
        <dbReference type="Google" id="ProtNLM"/>
    </source>
</evidence>
<evidence type="ECO:0000256" key="1">
    <source>
        <dbReference type="SAM" id="SignalP"/>
    </source>
</evidence>
<evidence type="ECO:0000313" key="2">
    <source>
        <dbReference type="EMBL" id="GGJ21347.1"/>
    </source>
</evidence>
<organism evidence="2 3">
    <name type="scientific">Deinococcus roseus</name>
    <dbReference type="NCBI Taxonomy" id="392414"/>
    <lineage>
        <taxon>Bacteria</taxon>
        <taxon>Thermotogati</taxon>
        <taxon>Deinococcota</taxon>
        <taxon>Deinococci</taxon>
        <taxon>Deinococcales</taxon>
        <taxon>Deinococcaceae</taxon>
        <taxon>Deinococcus</taxon>
    </lineage>
</organism>
<keyword evidence="1" id="KW-0732">Signal</keyword>
<comment type="caution">
    <text evidence="2">The sequence shown here is derived from an EMBL/GenBank/DDBJ whole genome shotgun (WGS) entry which is preliminary data.</text>
</comment>
<dbReference type="Proteomes" id="UP000632222">
    <property type="component" value="Unassembled WGS sequence"/>
</dbReference>
<accession>A0ABQ2CVW5</accession>
<name>A0ABQ2CVW5_9DEIO</name>
<dbReference type="EMBL" id="BMOD01000001">
    <property type="protein sequence ID" value="GGJ21347.1"/>
    <property type="molecule type" value="Genomic_DNA"/>
</dbReference>
<dbReference type="RefSeq" id="WP_188999164.1">
    <property type="nucleotide sequence ID" value="NZ_BMOD01000001.1"/>
</dbReference>